<sequence length="36" mass="3477">MIVQKYGGSSVADAGKILSVAGRIGAAKDAGTDVVA</sequence>
<evidence type="ECO:0000313" key="1">
    <source>
        <dbReference type="EMBL" id="SVE27003.1"/>
    </source>
</evidence>
<protein>
    <recommendedName>
        <fullName evidence="2">Aspartate/glutamate/uridylate kinase domain-containing protein</fullName>
    </recommendedName>
</protein>
<accession>A0A383C4L0</accession>
<dbReference type="GO" id="GO:0008652">
    <property type="term" value="P:amino acid biosynthetic process"/>
    <property type="evidence" value="ECO:0007669"/>
    <property type="project" value="InterPro"/>
</dbReference>
<dbReference type="InterPro" id="IPR036393">
    <property type="entry name" value="AceGlu_kinase-like_sf"/>
</dbReference>
<gene>
    <name evidence="1" type="ORF">METZ01_LOCUS479857</name>
</gene>
<dbReference type="GO" id="GO:0004072">
    <property type="term" value="F:aspartate kinase activity"/>
    <property type="evidence" value="ECO:0007669"/>
    <property type="project" value="InterPro"/>
</dbReference>
<dbReference type="Gene3D" id="3.40.1160.10">
    <property type="entry name" value="Acetylglutamate kinase-like"/>
    <property type="match status" value="1"/>
</dbReference>
<proteinExistence type="predicted"/>
<reference evidence="1" key="1">
    <citation type="submission" date="2018-05" db="EMBL/GenBank/DDBJ databases">
        <authorList>
            <person name="Lanie J.A."/>
            <person name="Ng W.-L."/>
            <person name="Kazmierczak K.M."/>
            <person name="Andrzejewski T.M."/>
            <person name="Davidsen T.M."/>
            <person name="Wayne K.J."/>
            <person name="Tettelin H."/>
            <person name="Glass J.I."/>
            <person name="Rusch D."/>
            <person name="Podicherti R."/>
            <person name="Tsui H.-C.T."/>
            <person name="Winkler M.E."/>
        </authorList>
    </citation>
    <scope>NUCLEOTIDE SEQUENCE</scope>
</reference>
<dbReference type="PROSITE" id="PS00324">
    <property type="entry name" value="ASPARTOKINASE"/>
    <property type="match status" value="1"/>
</dbReference>
<organism evidence="1">
    <name type="scientific">marine metagenome</name>
    <dbReference type="NCBI Taxonomy" id="408172"/>
    <lineage>
        <taxon>unclassified sequences</taxon>
        <taxon>metagenomes</taxon>
        <taxon>ecological metagenomes</taxon>
    </lineage>
</organism>
<name>A0A383C4L0_9ZZZZ</name>
<dbReference type="InterPro" id="IPR018042">
    <property type="entry name" value="Aspartate_kinase_CS"/>
</dbReference>
<dbReference type="SUPFAM" id="SSF53633">
    <property type="entry name" value="Carbamate kinase-like"/>
    <property type="match status" value="1"/>
</dbReference>
<evidence type="ECO:0008006" key="2">
    <source>
        <dbReference type="Google" id="ProtNLM"/>
    </source>
</evidence>
<feature type="non-terminal residue" evidence="1">
    <location>
        <position position="36"/>
    </location>
</feature>
<dbReference type="EMBL" id="UINC01205710">
    <property type="protein sequence ID" value="SVE27003.1"/>
    <property type="molecule type" value="Genomic_DNA"/>
</dbReference>
<dbReference type="AlphaFoldDB" id="A0A383C4L0"/>